<protein>
    <recommendedName>
        <fullName evidence="1">DUF6699 domain-containing protein</fullName>
    </recommendedName>
</protein>
<keyword evidence="3" id="KW-1185">Reference proteome</keyword>
<evidence type="ECO:0000313" key="2">
    <source>
        <dbReference type="EMBL" id="KZT25633.1"/>
    </source>
</evidence>
<name>A0A165ST37_9AGAM</name>
<feature type="non-terminal residue" evidence="2">
    <location>
        <position position="168"/>
    </location>
</feature>
<dbReference type="InterPro" id="IPR046522">
    <property type="entry name" value="DUF6699"/>
</dbReference>
<sequence>SMSRARLHPLLRYSHLRRWGCRVIWDLRRSPSAAILYHKPPYPPIPPDNLRRYATIHAVRRMNIRCNFFPYPWIIYADNPNGVRIVDVFRAIKDALEVPLTRAEWQGLSHKQREGAYRASDERRRSYPISRRLGIKRVDCLQLHTRFAGLSMSWDAPNTWYMTLARPR</sequence>
<dbReference type="Pfam" id="PF20415">
    <property type="entry name" value="DUF6699"/>
    <property type="match status" value="1"/>
</dbReference>
<evidence type="ECO:0000313" key="3">
    <source>
        <dbReference type="Proteomes" id="UP000076761"/>
    </source>
</evidence>
<dbReference type="OrthoDB" id="3144234at2759"/>
<dbReference type="Proteomes" id="UP000076761">
    <property type="component" value="Unassembled WGS sequence"/>
</dbReference>
<reference evidence="2 3" key="1">
    <citation type="journal article" date="2016" name="Mol. Biol. Evol.">
        <title>Comparative Genomics of Early-Diverging Mushroom-Forming Fungi Provides Insights into the Origins of Lignocellulose Decay Capabilities.</title>
        <authorList>
            <person name="Nagy L.G."/>
            <person name="Riley R."/>
            <person name="Tritt A."/>
            <person name="Adam C."/>
            <person name="Daum C."/>
            <person name="Floudas D."/>
            <person name="Sun H."/>
            <person name="Yadav J.S."/>
            <person name="Pangilinan J."/>
            <person name="Larsson K.H."/>
            <person name="Matsuura K."/>
            <person name="Barry K."/>
            <person name="Labutti K."/>
            <person name="Kuo R."/>
            <person name="Ohm R.A."/>
            <person name="Bhattacharya S.S."/>
            <person name="Shirouzu T."/>
            <person name="Yoshinaga Y."/>
            <person name="Martin F.M."/>
            <person name="Grigoriev I.V."/>
            <person name="Hibbett D.S."/>
        </authorList>
    </citation>
    <scope>NUCLEOTIDE SEQUENCE [LARGE SCALE GENOMIC DNA]</scope>
    <source>
        <strain evidence="2 3">HHB14362 ss-1</strain>
    </source>
</reference>
<organism evidence="2 3">
    <name type="scientific">Neolentinus lepideus HHB14362 ss-1</name>
    <dbReference type="NCBI Taxonomy" id="1314782"/>
    <lineage>
        <taxon>Eukaryota</taxon>
        <taxon>Fungi</taxon>
        <taxon>Dikarya</taxon>
        <taxon>Basidiomycota</taxon>
        <taxon>Agaricomycotina</taxon>
        <taxon>Agaricomycetes</taxon>
        <taxon>Gloeophyllales</taxon>
        <taxon>Gloeophyllaceae</taxon>
        <taxon>Neolentinus</taxon>
    </lineage>
</organism>
<feature type="non-terminal residue" evidence="2">
    <location>
        <position position="1"/>
    </location>
</feature>
<proteinExistence type="predicted"/>
<dbReference type="EMBL" id="KV425570">
    <property type="protein sequence ID" value="KZT25633.1"/>
    <property type="molecule type" value="Genomic_DNA"/>
</dbReference>
<gene>
    <name evidence="2" type="ORF">NEOLEDRAFT_1042254</name>
</gene>
<accession>A0A165ST37</accession>
<dbReference type="AlphaFoldDB" id="A0A165ST37"/>
<feature type="domain" description="DUF6699" evidence="1">
    <location>
        <begin position="24"/>
        <end position="152"/>
    </location>
</feature>
<dbReference type="InParanoid" id="A0A165ST37"/>
<evidence type="ECO:0000259" key="1">
    <source>
        <dbReference type="Pfam" id="PF20415"/>
    </source>
</evidence>
<dbReference type="STRING" id="1314782.A0A165ST37"/>